<sequence length="152" mass="17189">MLRRSCRVSTNATEESGRRIWGLPAVVRHRNIGRSSMVRRVASGVEVGRGEAWRHGGWPRPSAPCRRAGWTEHRASARRFDAGPGGSVEIGRSGWWKGTTRRVRLRRSMVLGWSGGAGTRRRGRMRRSLPTRGRRRTRAAAASEGEWVWEFT</sequence>
<evidence type="ECO:0000256" key="1">
    <source>
        <dbReference type="SAM" id="MobiDB-lite"/>
    </source>
</evidence>
<dbReference type="AlphaFoldDB" id="A0AAX6HK56"/>
<protein>
    <submittedName>
        <fullName evidence="2">Uncharacterized protein</fullName>
    </submittedName>
</protein>
<evidence type="ECO:0000313" key="3">
    <source>
        <dbReference type="Proteomes" id="UP001140949"/>
    </source>
</evidence>
<proteinExistence type="predicted"/>
<reference evidence="2" key="2">
    <citation type="submission" date="2023-04" db="EMBL/GenBank/DDBJ databases">
        <authorList>
            <person name="Bruccoleri R.E."/>
            <person name="Oakeley E.J."/>
            <person name="Faust A.-M."/>
            <person name="Dessus-Babus S."/>
            <person name="Altorfer M."/>
            <person name="Burckhardt D."/>
            <person name="Oertli M."/>
            <person name="Naumann U."/>
            <person name="Petersen F."/>
            <person name="Wong J."/>
        </authorList>
    </citation>
    <scope>NUCLEOTIDE SEQUENCE</scope>
    <source>
        <strain evidence="2">GSM-AAB239-AS_SAM_17_03QT</strain>
        <tissue evidence="2">Leaf</tissue>
    </source>
</reference>
<dbReference type="Proteomes" id="UP001140949">
    <property type="component" value="Unassembled WGS sequence"/>
</dbReference>
<comment type="caution">
    <text evidence="2">The sequence shown here is derived from an EMBL/GenBank/DDBJ whole genome shotgun (WGS) entry which is preliminary data.</text>
</comment>
<accession>A0AAX6HK56</accession>
<reference evidence="2" key="1">
    <citation type="journal article" date="2023" name="GigaByte">
        <title>Genome assembly of the bearded iris, Iris pallida Lam.</title>
        <authorList>
            <person name="Bruccoleri R.E."/>
            <person name="Oakeley E.J."/>
            <person name="Faust A.M.E."/>
            <person name="Altorfer M."/>
            <person name="Dessus-Babus S."/>
            <person name="Burckhardt D."/>
            <person name="Oertli M."/>
            <person name="Naumann U."/>
            <person name="Petersen F."/>
            <person name="Wong J."/>
        </authorList>
    </citation>
    <scope>NUCLEOTIDE SEQUENCE</scope>
    <source>
        <strain evidence="2">GSM-AAB239-AS_SAM_17_03QT</strain>
    </source>
</reference>
<name>A0AAX6HK56_IRIPA</name>
<gene>
    <name evidence="2" type="ORF">M6B38_308810</name>
</gene>
<feature type="region of interest" description="Disordered" evidence="1">
    <location>
        <begin position="116"/>
        <end position="137"/>
    </location>
</feature>
<keyword evidence="3" id="KW-1185">Reference proteome</keyword>
<evidence type="ECO:0000313" key="2">
    <source>
        <dbReference type="EMBL" id="KAJ6841027.1"/>
    </source>
</evidence>
<organism evidence="2 3">
    <name type="scientific">Iris pallida</name>
    <name type="common">Sweet iris</name>
    <dbReference type="NCBI Taxonomy" id="29817"/>
    <lineage>
        <taxon>Eukaryota</taxon>
        <taxon>Viridiplantae</taxon>
        <taxon>Streptophyta</taxon>
        <taxon>Embryophyta</taxon>
        <taxon>Tracheophyta</taxon>
        <taxon>Spermatophyta</taxon>
        <taxon>Magnoliopsida</taxon>
        <taxon>Liliopsida</taxon>
        <taxon>Asparagales</taxon>
        <taxon>Iridaceae</taxon>
        <taxon>Iridoideae</taxon>
        <taxon>Irideae</taxon>
        <taxon>Iris</taxon>
    </lineage>
</organism>
<dbReference type="EMBL" id="JANAVB010008935">
    <property type="protein sequence ID" value="KAJ6841027.1"/>
    <property type="molecule type" value="Genomic_DNA"/>
</dbReference>
<feature type="compositionally biased region" description="Basic residues" evidence="1">
    <location>
        <begin position="119"/>
        <end position="137"/>
    </location>
</feature>